<name>A0A0N0DWG1_LEPPY</name>
<feature type="compositionally biased region" description="Basic and acidic residues" evidence="2">
    <location>
        <begin position="774"/>
        <end position="789"/>
    </location>
</feature>
<protein>
    <submittedName>
        <fullName evidence="3">Putative flagellum transition zone component</fullName>
    </submittedName>
</protein>
<feature type="compositionally biased region" description="Polar residues" evidence="2">
    <location>
        <begin position="665"/>
        <end position="682"/>
    </location>
</feature>
<proteinExistence type="predicted"/>
<feature type="compositionally biased region" description="Polar residues" evidence="2">
    <location>
        <begin position="993"/>
        <end position="1017"/>
    </location>
</feature>
<feature type="compositionally biased region" description="Basic and acidic residues" evidence="2">
    <location>
        <begin position="706"/>
        <end position="722"/>
    </location>
</feature>
<sequence>MSSPSFVRSHKLDADAVYVRSPLTADEKALQYLPGSRFLNTTEFKRIYLGAGEDEGTRPSSATAVSDVASFQRRTSFRLAQQDATANVAVVSHIGSSNSSAAPRHLPYGNTNGLVPRRPPSSSTMVLPRTRKGKAVRRLCYGSADNVNEAPLLCTSKPTGYPPAVARQSARGVLDPNCGPMDEAAAASHSSLSQQLRYKVRAARRKSPSALAAVDAAVVHSPSRGRRTDEAWLSLQRELTEKKEEVQSLKRQLLRAQVLVRTLHGVASEEADSTDEEVDRNSVLDAGGDADVVSKEGDVKVKAKVGGKKNNDPGKSPSADQRPKEYWQRRAYFLEKQNEELTVEVEQLRRDARGSKARALAKEVEAMRGELKRCRRQDQGRPVPATAPRATGETEIAATVERGEEGEERGEEGDAATTSFWPVESRRPRHRGPPGSIFASTADEVILREKDDTIRDLRERLRLLTQQYQKADAQVIASTRQLADLTHRHSAMQAEWRALQRLPQELTQLQQQLNTTQAQLLHSDREVEVFHQIFDTLESPATLRAVLDERNHLVELLRQSQQQQADLRDEMKASRQQAIHAIEAKCRAQREEELAMARDREAQHEQTIRQLRKQAETLVDQLEEQREAYEAELAENADERETDLTERLLESVAQGEPEEGVRGFNRSSNINPGATTRNNNNVPPSEQSASASRSSVRSASPSSRPPSRDGPRDADAPRRSPGDGEAVAAAAAVGDLVDSTSALLDTQPSVHALTQINDAPSPLSPKWNDATGTPKERETTRRLDAHADSENSSLTLTSDTESSIAETVTDDGKDSIHGEAKEVVAHTPPNVSSAMVGAPSTSASSRAVPADAAPHDSGAAAVVQPGLVGDETASHSRSNSTNDSSDSTAQDNEDASDETVEKVHGCGSDSFDNSATPPQEQGKMRIGFGFSKSLDAAGPQEVTGSAASSAVRRRPVFDFPAPPTAMHPVSILMSRAPESGIHFASELRAVVQSPATSPQQTSTAVSDPTQSQPTLTESDSDSAEHERGEEEETSSSHSYSSSSSSSSFVAVPVASSSAAVTDQHEAKESTAANADTTRLTEGKASEETAVVPHATAHPSASTIHSGLQSALDNSLDPTLPVTVTDSPAVPRNTQLAASAVASKAAAAASAVPPLSLSAPQAAAAAQSLPLTSTTVPTPTHPSVWSLHDSPTNLPVTTSVKAAPTLSPHAITPLMNSRLYPPRINSAQLLPSLNLEENAADGGPQRSGASPRMQSFDHSGTELSPQFSGNASFDFVGPLAERHRLEDLQNNIVLSLQTSPATLSGGAAGGVPLNPWPLLGFDVRQQSNAVFSSRPGSPPQGDRAISPAPKKENSTNEESETMEGKEEVEQQQQRRVPATGPAKEGVDVSVAGPSQPAAQARTLPTAAHDQAGDDNKEKVSAAQFVQPTASSFPPRRSSGESPSPIRDTSQQEHTLFSFAMDDASDMKNAVDAADADAADTPPVSSPPTEHKDKSPDIPPTGLAENDRDINPAGAATQSPTTAATSSSPAAPLLPLPPMAKVPTPPSAGIAVPPPPRVAVPRPPAPAAAPPTPPPGALTTSRDADVGTAPAAAVAPAAPFAAEGVLSVPSTPQEALALSGADTDEDEREEEEEDDDDDSFSSMPPMLVGGTVEKTRSPPEPRLANELSPFPPHFASPKQPEPTVPRYSASAASSMLGEK</sequence>
<feature type="compositionally biased region" description="Low complexity" evidence="2">
    <location>
        <begin position="683"/>
        <end position="702"/>
    </location>
</feature>
<feature type="compositionally biased region" description="Pro residues" evidence="2">
    <location>
        <begin position="1667"/>
        <end position="1681"/>
    </location>
</feature>
<dbReference type="OMA" id="WQRRAYF"/>
<feature type="compositionally biased region" description="Low complexity" evidence="2">
    <location>
        <begin position="875"/>
        <end position="888"/>
    </location>
</feature>
<feature type="region of interest" description="Disordered" evidence="2">
    <location>
        <begin position="1236"/>
        <end position="1268"/>
    </location>
</feature>
<keyword evidence="1" id="KW-0175">Coiled coil</keyword>
<feature type="compositionally biased region" description="Basic and acidic residues" evidence="2">
    <location>
        <begin position="1409"/>
        <end position="1418"/>
    </location>
</feature>
<feature type="coiled-coil region" evidence="1">
    <location>
        <begin position="447"/>
        <end position="474"/>
    </location>
</feature>
<evidence type="ECO:0000256" key="2">
    <source>
        <dbReference type="SAM" id="MobiDB-lite"/>
    </source>
</evidence>
<comment type="caution">
    <text evidence="3">The sequence shown here is derived from an EMBL/GenBank/DDBJ whole genome shotgun (WGS) entry which is preliminary data.</text>
</comment>
<feature type="region of interest" description="Disordered" evidence="2">
    <location>
        <begin position="1603"/>
        <end position="1697"/>
    </location>
</feature>
<feature type="coiled-coil region" evidence="1">
    <location>
        <begin position="232"/>
        <end position="259"/>
    </location>
</feature>
<feature type="region of interest" description="Disordered" evidence="2">
    <location>
        <begin position="991"/>
        <end position="1045"/>
    </location>
</feature>
<feature type="region of interest" description="Disordered" evidence="2">
    <location>
        <begin position="373"/>
        <end position="393"/>
    </location>
</feature>
<organism evidence="3 4">
    <name type="scientific">Leptomonas pyrrhocoris</name>
    <name type="common">Firebug parasite</name>
    <dbReference type="NCBI Taxonomy" id="157538"/>
    <lineage>
        <taxon>Eukaryota</taxon>
        <taxon>Discoba</taxon>
        <taxon>Euglenozoa</taxon>
        <taxon>Kinetoplastea</taxon>
        <taxon>Metakinetoplastina</taxon>
        <taxon>Trypanosomatida</taxon>
        <taxon>Trypanosomatidae</taxon>
        <taxon>Leishmaniinae</taxon>
        <taxon>Leptomonas</taxon>
    </lineage>
</organism>
<dbReference type="OrthoDB" id="267516at2759"/>
<feature type="compositionally biased region" description="Low complexity" evidence="2">
    <location>
        <begin position="1429"/>
        <end position="1445"/>
    </location>
</feature>
<evidence type="ECO:0000256" key="1">
    <source>
        <dbReference type="SAM" id="Coils"/>
    </source>
</evidence>
<feature type="region of interest" description="Disordered" evidence="2">
    <location>
        <begin position="870"/>
        <end position="924"/>
    </location>
</feature>
<keyword evidence="4" id="KW-1185">Reference proteome</keyword>
<feature type="region of interest" description="Disordered" evidence="2">
    <location>
        <begin position="96"/>
        <end position="129"/>
    </location>
</feature>
<feature type="region of interest" description="Disordered" evidence="2">
    <location>
        <begin position="268"/>
        <end position="290"/>
    </location>
</feature>
<feature type="compositionally biased region" description="Low complexity" evidence="2">
    <location>
        <begin position="1510"/>
        <end position="1529"/>
    </location>
</feature>
<feature type="compositionally biased region" description="Polar residues" evidence="2">
    <location>
        <begin position="829"/>
        <end position="845"/>
    </location>
</feature>
<feature type="region of interest" description="Disordered" evidence="2">
    <location>
        <begin position="304"/>
        <end position="325"/>
    </location>
</feature>
<feature type="coiled-coil region" evidence="1">
    <location>
        <begin position="499"/>
        <end position="526"/>
    </location>
</feature>
<feature type="region of interest" description="Disordered" evidence="2">
    <location>
        <begin position="1058"/>
        <end position="1086"/>
    </location>
</feature>
<feature type="compositionally biased region" description="Acidic residues" evidence="2">
    <location>
        <begin position="269"/>
        <end position="278"/>
    </location>
</feature>
<gene>
    <name evidence="3" type="ORF">ABB37_04063</name>
</gene>
<feature type="region of interest" description="Disordered" evidence="2">
    <location>
        <begin position="1328"/>
        <end position="1588"/>
    </location>
</feature>
<dbReference type="Proteomes" id="UP000037923">
    <property type="component" value="Unassembled WGS sequence"/>
</dbReference>
<dbReference type="EMBL" id="LGTL01000006">
    <property type="protein sequence ID" value="KPA81784.1"/>
    <property type="molecule type" value="Genomic_DNA"/>
</dbReference>
<feature type="compositionally biased region" description="Low complexity" evidence="2">
    <location>
        <begin position="1035"/>
        <end position="1045"/>
    </location>
</feature>
<reference evidence="3 4" key="1">
    <citation type="submission" date="2015-07" db="EMBL/GenBank/DDBJ databases">
        <title>High-quality genome of monoxenous trypanosomatid Leptomonas pyrrhocoris.</title>
        <authorList>
            <person name="Flegontov P."/>
            <person name="Butenko A."/>
            <person name="Firsov S."/>
            <person name="Vlcek C."/>
            <person name="Logacheva M.D."/>
            <person name="Field M."/>
            <person name="Filatov D."/>
            <person name="Flegontova O."/>
            <person name="Gerasimov E."/>
            <person name="Jackson A.P."/>
            <person name="Kelly S."/>
            <person name="Opperdoes F."/>
            <person name="O'Reilly A."/>
            <person name="Votypka J."/>
            <person name="Yurchenko V."/>
            <person name="Lukes J."/>
        </authorList>
    </citation>
    <scope>NUCLEOTIDE SEQUENCE [LARGE SCALE GENOMIC DNA]</scope>
    <source>
        <strain evidence="3">H10</strain>
    </source>
</reference>
<feature type="compositionally biased region" description="Polar residues" evidence="2">
    <location>
        <begin position="1251"/>
        <end position="1268"/>
    </location>
</feature>
<feature type="compositionally biased region" description="Low complexity" evidence="2">
    <location>
        <begin position="849"/>
        <end position="858"/>
    </location>
</feature>
<feature type="compositionally biased region" description="Pro residues" evidence="2">
    <location>
        <begin position="1530"/>
        <end position="1574"/>
    </location>
</feature>
<dbReference type="VEuPathDB" id="TriTrypDB:LpyrH10_06_4330"/>
<feature type="compositionally biased region" description="Basic and acidic residues" evidence="2">
    <location>
        <begin position="810"/>
        <end position="824"/>
    </location>
</feature>
<feature type="region of interest" description="Disordered" evidence="2">
    <location>
        <begin position="651"/>
        <end position="728"/>
    </location>
</feature>
<feature type="coiled-coil region" evidence="1">
    <location>
        <begin position="550"/>
        <end position="642"/>
    </location>
</feature>
<evidence type="ECO:0000313" key="3">
    <source>
        <dbReference type="EMBL" id="KPA81784.1"/>
    </source>
</evidence>
<feature type="region of interest" description="Disordered" evidence="2">
    <location>
        <begin position="754"/>
        <end position="858"/>
    </location>
</feature>
<accession>A0A0N0DWG1</accession>
<feature type="compositionally biased region" description="Polar residues" evidence="2">
    <location>
        <begin position="910"/>
        <end position="919"/>
    </location>
</feature>
<feature type="compositionally biased region" description="Acidic residues" evidence="2">
    <location>
        <begin position="1620"/>
        <end position="1637"/>
    </location>
</feature>
<feature type="compositionally biased region" description="Low complexity" evidence="2">
    <location>
        <begin position="790"/>
        <end position="803"/>
    </location>
</feature>
<evidence type="ECO:0000313" key="4">
    <source>
        <dbReference type="Proteomes" id="UP000037923"/>
    </source>
</evidence>
<dbReference type="RefSeq" id="XP_015660223.1">
    <property type="nucleotide sequence ID" value="XM_015801603.1"/>
</dbReference>
<dbReference type="GeneID" id="26904354"/>
<dbReference type="PANTHER" id="PTHR23159">
    <property type="entry name" value="CENTROSOMAL PROTEIN 2"/>
    <property type="match status" value="1"/>
</dbReference>
<dbReference type="PANTHER" id="PTHR23159:SF60">
    <property type="entry name" value="SPINDLE ASSEMBLY ABNORMAL PROTEIN 4"/>
    <property type="match status" value="1"/>
</dbReference>